<dbReference type="EC" id="4.2.1.20" evidence="9"/>
<dbReference type="InterPro" id="IPR002028">
    <property type="entry name" value="Trp_synthase_suA"/>
</dbReference>
<sequence length="299" mass="32253">MSIVHSNTMPDTVNQAMNHSPRIEQCFAALKQQNRPALVSYLTAGDPDADTSRRLLHGLPSAGVDIIELGMPFSDPMADGPAIQKAALRALNNGQTQAKTLEMVRHFREENSTTPIVLMGYYNPIFCYGVERFLADAARAGVDGLIVVDLPPEHDEELCTPAAQHSIDFIRLATPTTDAKRLPKVLANASGFIYYVSVAGVTGGSAPTSERLESSVAKLREHTELPIAVGFGIRTAEQAATIGRFSDAVVVGSALVDCIENANTPDEAVERVHGLVSELAESVRACREVEERMEEQLSV</sequence>
<keyword evidence="5 9" id="KW-0822">Tryptophan biosynthesis</keyword>
<evidence type="ECO:0000256" key="8">
    <source>
        <dbReference type="ARBA" id="ARBA00049047"/>
    </source>
</evidence>
<dbReference type="NCBIfam" id="TIGR00262">
    <property type="entry name" value="trpA"/>
    <property type="match status" value="1"/>
</dbReference>
<feature type="active site" description="Proton acceptor" evidence="9">
    <location>
        <position position="79"/>
    </location>
</feature>
<evidence type="ECO:0000256" key="4">
    <source>
        <dbReference type="ARBA" id="ARBA00022605"/>
    </source>
</evidence>
<dbReference type="PANTHER" id="PTHR43406:SF1">
    <property type="entry name" value="TRYPTOPHAN SYNTHASE ALPHA CHAIN, CHLOROPLASTIC"/>
    <property type="match status" value="1"/>
</dbReference>
<evidence type="ECO:0000256" key="2">
    <source>
        <dbReference type="ARBA" id="ARBA00004733"/>
    </source>
</evidence>
<keyword evidence="7 9" id="KW-0456">Lyase</keyword>
<proteinExistence type="inferred from homology"/>
<comment type="subunit">
    <text evidence="3 9">Tetramer of two alpha and two beta chains.</text>
</comment>
<dbReference type="Pfam" id="PF00290">
    <property type="entry name" value="Trp_syntA"/>
    <property type="match status" value="1"/>
</dbReference>
<keyword evidence="6 9" id="KW-0057">Aromatic amino acid biosynthesis</keyword>
<gene>
    <name evidence="11" type="primary">trpA_1</name>
    <name evidence="9" type="synonym">trpA</name>
    <name evidence="11" type="ORF">HVA01_07740</name>
</gene>
<evidence type="ECO:0000313" key="12">
    <source>
        <dbReference type="Proteomes" id="UP000321303"/>
    </source>
</evidence>
<dbReference type="Gene3D" id="3.20.20.70">
    <property type="entry name" value="Aldolase class I"/>
    <property type="match status" value="1"/>
</dbReference>
<evidence type="ECO:0000256" key="6">
    <source>
        <dbReference type="ARBA" id="ARBA00023141"/>
    </source>
</evidence>
<dbReference type="CDD" id="cd04724">
    <property type="entry name" value="Tryptophan_synthase_alpha"/>
    <property type="match status" value="1"/>
</dbReference>
<reference evidence="11 12" key="1">
    <citation type="submission" date="2019-07" db="EMBL/GenBank/DDBJ databases">
        <title>Whole genome shotgun sequence of Halomonas variabilis NBRC 102410.</title>
        <authorList>
            <person name="Hosoyama A."/>
            <person name="Uohara A."/>
            <person name="Ohji S."/>
            <person name="Ichikawa N."/>
        </authorList>
    </citation>
    <scope>NUCLEOTIDE SEQUENCE [LARGE SCALE GENOMIC DNA]</scope>
    <source>
        <strain evidence="11 12">NBRC 102410</strain>
    </source>
</reference>
<dbReference type="HAMAP" id="MF_00131">
    <property type="entry name" value="Trp_synth_alpha"/>
    <property type="match status" value="1"/>
</dbReference>
<protein>
    <recommendedName>
        <fullName evidence="9">Tryptophan synthase alpha chain</fullName>
        <ecNumber evidence="9">4.2.1.20</ecNumber>
    </recommendedName>
</protein>
<dbReference type="PANTHER" id="PTHR43406">
    <property type="entry name" value="TRYPTOPHAN SYNTHASE, ALPHA CHAIN"/>
    <property type="match status" value="1"/>
</dbReference>
<comment type="pathway">
    <text evidence="2 9">Amino-acid biosynthesis; L-tryptophan biosynthesis; L-tryptophan from chorismate: step 5/5.</text>
</comment>
<dbReference type="InterPro" id="IPR018204">
    <property type="entry name" value="Trp_synthase_alpha_AS"/>
</dbReference>
<dbReference type="FunFam" id="3.20.20.70:FF:000037">
    <property type="entry name" value="Tryptophan synthase alpha chain"/>
    <property type="match status" value="1"/>
</dbReference>
<dbReference type="SUPFAM" id="SSF51366">
    <property type="entry name" value="Ribulose-phoshate binding barrel"/>
    <property type="match status" value="1"/>
</dbReference>
<evidence type="ECO:0000256" key="3">
    <source>
        <dbReference type="ARBA" id="ARBA00011270"/>
    </source>
</evidence>
<feature type="active site" description="Proton acceptor" evidence="9">
    <location>
        <position position="68"/>
    </location>
</feature>
<accession>A0A511UN96</accession>
<dbReference type="InterPro" id="IPR011060">
    <property type="entry name" value="RibuloseP-bd_barrel"/>
</dbReference>
<dbReference type="AlphaFoldDB" id="A0A511UN96"/>
<evidence type="ECO:0000256" key="7">
    <source>
        <dbReference type="ARBA" id="ARBA00023239"/>
    </source>
</evidence>
<evidence type="ECO:0000313" key="11">
    <source>
        <dbReference type="EMBL" id="GEN27128.1"/>
    </source>
</evidence>
<evidence type="ECO:0000256" key="1">
    <source>
        <dbReference type="ARBA" id="ARBA00003365"/>
    </source>
</evidence>
<keyword evidence="4 9" id="KW-0028">Amino-acid biosynthesis</keyword>
<comment type="similarity">
    <text evidence="9 10">Belongs to the TrpA family.</text>
</comment>
<dbReference type="UniPathway" id="UPA00035">
    <property type="reaction ID" value="UER00044"/>
</dbReference>
<dbReference type="EMBL" id="BJXV01000003">
    <property type="protein sequence ID" value="GEN27128.1"/>
    <property type="molecule type" value="Genomic_DNA"/>
</dbReference>
<dbReference type="GO" id="GO:0004834">
    <property type="term" value="F:tryptophan synthase activity"/>
    <property type="evidence" value="ECO:0007669"/>
    <property type="project" value="UniProtKB-UniRule"/>
</dbReference>
<dbReference type="Proteomes" id="UP000321303">
    <property type="component" value="Unassembled WGS sequence"/>
</dbReference>
<comment type="function">
    <text evidence="1 9">The alpha subunit is responsible for the aldol cleavage of indoleglycerol phosphate to indole and glyceraldehyde 3-phosphate.</text>
</comment>
<dbReference type="InterPro" id="IPR013785">
    <property type="entry name" value="Aldolase_TIM"/>
</dbReference>
<dbReference type="GO" id="GO:0005829">
    <property type="term" value="C:cytosol"/>
    <property type="evidence" value="ECO:0007669"/>
    <property type="project" value="TreeGrafter"/>
</dbReference>
<name>A0A511UN96_9GAMM</name>
<comment type="catalytic activity">
    <reaction evidence="8 9">
        <text>(1S,2R)-1-C-(indol-3-yl)glycerol 3-phosphate + L-serine = D-glyceraldehyde 3-phosphate + L-tryptophan + H2O</text>
        <dbReference type="Rhea" id="RHEA:10532"/>
        <dbReference type="ChEBI" id="CHEBI:15377"/>
        <dbReference type="ChEBI" id="CHEBI:33384"/>
        <dbReference type="ChEBI" id="CHEBI:57912"/>
        <dbReference type="ChEBI" id="CHEBI:58866"/>
        <dbReference type="ChEBI" id="CHEBI:59776"/>
        <dbReference type="EC" id="4.2.1.20"/>
    </reaction>
</comment>
<keyword evidence="12" id="KW-1185">Reference proteome</keyword>
<dbReference type="PROSITE" id="PS00167">
    <property type="entry name" value="TRP_SYNTHASE_ALPHA"/>
    <property type="match status" value="1"/>
</dbReference>
<evidence type="ECO:0000256" key="10">
    <source>
        <dbReference type="RuleBase" id="RU003662"/>
    </source>
</evidence>
<evidence type="ECO:0000256" key="5">
    <source>
        <dbReference type="ARBA" id="ARBA00022822"/>
    </source>
</evidence>
<organism evidence="11 12">
    <name type="scientific">Halovibrio variabilis</name>
    <dbReference type="NCBI Taxonomy" id="31910"/>
    <lineage>
        <taxon>Bacteria</taxon>
        <taxon>Pseudomonadati</taxon>
        <taxon>Pseudomonadota</taxon>
        <taxon>Gammaproteobacteria</taxon>
        <taxon>Oceanospirillales</taxon>
        <taxon>Halomonadaceae</taxon>
        <taxon>Halovibrio</taxon>
    </lineage>
</organism>
<comment type="caution">
    <text evidence="11">The sequence shown here is derived from an EMBL/GenBank/DDBJ whole genome shotgun (WGS) entry which is preliminary data.</text>
</comment>
<evidence type="ECO:0000256" key="9">
    <source>
        <dbReference type="HAMAP-Rule" id="MF_00131"/>
    </source>
</evidence>